<evidence type="ECO:0000256" key="9">
    <source>
        <dbReference type="ARBA" id="ARBA00023004"/>
    </source>
</evidence>
<evidence type="ECO:0000313" key="16">
    <source>
        <dbReference type="Proteomes" id="UP000253061"/>
    </source>
</evidence>
<dbReference type="InterPro" id="IPR004647">
    <property type="entry name" value="Fe-S_hydro-lyase_TtdB-typ_cat"/>
</dbReference>
<dbReference type="NCBIfam" id="TIGR00722">
    <property type="entry name" value="ttdA_fumA_fumB"/>
    <property type="match status" value="1"/>
</dbReference>
<sequence>MSDFVYKPMFEQGKDTTPYRKIGDEGVSTVDVNGETYLKVEPEAIEKLTLQAFFDCSHLLRPGHLEQLRKILDDEEATANDKFVAMDLLKNASIASGGVLPMCQDTGTAIVMGKRGGKVITDGSDEEALSKGIWQAYQKHNLRFSQVSPKNMFEEKNTGSNLPAQIDLYATKGDEYKFMFMAKGGGSANKTFLFQQTKALLNPESLRKFLDEKIRTLGTSACPPYHLAVVIGGTSAEACLKTVKMASARYYDNLPTEGGDHGQAYRDLEWEQKILEMTREMGIGAQFGGKYFCHDVRVIRLPRHGASCPVGLGVSCSADRQILGKITKDGIFIEDLEHDPAKYLPQVTDEHLDDEVVKVDLNRPMEEIRKQLSQYPVKTRLSLTGTVIVARDIAHAKIKERLDAGEEMPEYLKNHPVYYAGPAKTPEGMPSGSFGPTTAGRMDAYVEQFQAAGGSFVMLAKGNRSKAVKDACAKYGGFYLGSIGGPAARLAQDCIKKVDVHEYPELGMEAVWKIEVEDFPAFIVIDDKGNDFFAEFGI</sequence>
<dbReference type="InterPro" id="IPR020557">
    <property type="entry name" value="Fumarate_lyase_CS"/>
</dbReference>
<dbReference type="Gene3D" id="3.20.130.10">
    <property type="entry name" value="Fe-S hydro-lyase, tartrate dehydratase beta-type, catalytic domain"/>
    <property type="match status" value="1"/>
</dbReference>
<organism evidence="15 16">
    <name type="scientific">Thalassospira profundimaris</name>
    <dbReference type="NCBI Taxonomy" id="502049"/>
    <lineage>
        <taxon>Bacteria</taxon>
        <taxon>Pseudomonadati</taxon>
        <taxon>Pseudomonadota</taxon>
        <taxon>Alphaproteobacteria</taxon>
        <taxon>Rhodospirillales</taxon>
        <taxon>Thalassospiraceae</taxon>
        <taxon>Thalassospira</taxon>
    </lineage>
</organism>
<evidence type="ECO:0000256" key="6">
    <source>
        <dbReference type="ARBA" id="ARBA00022485"/>
    </source>
</evidence>
<dbReference type="GO" id="GO:0042803">
    <property type="term" value="F:protein homodimerization activity"/>
    <property type="evidence" value="ECO:0007669"/>
    <property type="project" value="UniProtKB-ARBA"/>
</dbReference>
<evidence type="ECO:0000256" key="4">
    <source>
        <dbReference type="ARBA" id="ARBA00008876"/>
    </source>
</evidence>
<comment type="pathway">
    <text evidence="3">Carbohydrate metabolism; tricarboxylic acid cycle; (S)-malate from fumarate: step 1/1.</text>
</comment>
<dbReference type="NCBIfam" id="TIGR00723">
    <property type="entry name" value="ttdB_fumA_fumB"/>
    <property type="match status" value="1"/>
</dbReference>
<keyword evidence="9 12" id="KW-0408">Iron</keyword>
<keyword evidence="10 12" id="KW-0411">Iron-sulfur</keyword>
<dbReference type="RefSeq" id="WP_062957980.1">
    <property type="nucleotide sequence ID" value="NZ_JPWB01000011.1"/>
</dbReference>
<evidence type="ECO:0000256" key="3">
    <source>
        <dbReference type="ARBA" id="ARBA00004859"/>
    </source>
</evidence>
<dbReference type="EC" id="4.2.1.2" evidence="12"/>
<evidence type="ECO:0000256" key="5">
    <source>
        <dbReference type="ARBA" id="ARBA00011738"/>
    </source>
</evidence>
<dbReference type="Pfam" id="PF05681">
    <property type="entry name" value="Fumerase"/>
    <property type="match status" value="1"/>
</dbReference>
<evidence type="ECO:0000256" key="12">
    <source>
        <dbReference type="PIRNR" id="PIRNR001394"/>
    </source>
</evidence>
<evidence type="ECO:0000256" key="2">
    <source>
        <dbReference type="ARBA" id="ARBA00001966"/>
    </source>
</evidence>
<dbReference type="PROSITE" id="PS00163">
    <property type="entry name" value="FUMARATE_LYASES"/>
    <property type="match status" value="1"/>
</dbReference>
<dbReference type="EMBL" id="JPWB01000011">
    <property type="protein sequence ID" value="RCK19402.1"/>
    <property type="molecule type" value="Genomic_DNA"/>
</dbReference>
<comment type="function">
    <text evidence="12">Catalyzes the reversible hydration of fumarate to (S)-malate.</text>
</comment>
<evidence type="ECO:0000256" key="7">
    <source>
        <dbReference type="ARBA" id="ARBA00022532"/>
    </source>
</evidence>
<comment type="subunit">
    <text evidence="5 12">Homodimer.</text>
</comment>
<evidence type="ECO:0000256" key="10">
    <source>
        <dbReference type="ARBA" id="ARBA00023014"/>
    </source>
</evidence>
<evidence type="ECO:0000259" key="14">
    <source>
        <dbReference type="Pfam" id="PF05683"/>
    </source>
</evidence>
<evidence type="ECO:0000313" key="15">
    <source>
        <dbReference type="EMBL" id="RCK19402.1"/>
    </source>
</evidence>
<keyword evidence="6 12" id="KW-0004">4Fe-4S</keyword>
<dbReference type="InterPro" id="IPR004646">
    <property type="entry name" value="Fe-S_hydro-lyase_TtdA-typ_cat"/>
</dbReference>
<dbReference type="GO" id="GO:0046872">
    <property type="term" value="F:metal ion binding"/>
    <property type="evidence" value="ECO:0007669"/>
    <property type="project" value="UniProtKB-UniRule"/>
</dbReference>
<protein>
    <recommendedName>
        <fullName evidence="12">Fumarate hydratase class I</fullName>
        <ecNumber evidence="12">4.2.1.2</ecNumber>
    </recommendedName>
</protein>
<comment type="cofactor">
    <cofactor evidence="2 12">
        <name>[4Fe-4S] cluster</name>
        <dbReference type="ChEBI" id="CHEBI:49883"/>
    </cofactor>
</comment>
<dbReference type="Pfam" id="PF05683">
    <property type="entry name" value="Fumerase_C"/>
    <property type="match status" value="1"/>
</dbReference>
<evidence type="ECO:0000256" key="1">
    <source>
        <dbReference type="ARBA" id="ARBA00000929"/>
    </source>
</evidence>
<comment type="caution">
    <text evidence="15">The sequence shown here is derived from an EMBL/GenBank/DDBJ whole genome shotgun (WGS) entry which is preliminary data.</text>
</comment>
<dbReference type="GO" id="GO:0051539">
    <property type="term" value="F:4 iron, 4 sulfur cluster binding"/>
    <property type="evidence" value="ECO:0007669"/>
    <property type="project" value="UniProtKB-UniRule"/>
</dbReference>
<dbReference type="InterPro" id="IPR036660">
    <property type="entry name" value="Fe-S_hydroAse_TtdB_cat_sf"/>
</dbReference>
<comment type="similarity">
    <text evidence="4 12">Belongs to the class-I fumarase family.</text>
</comment>
<dbReference type="GO" id="GO:0004333">
    <property type="term" value="F:fumarate hydratase activity"/>
    <property type="evidence" value="ECO:0007669"/>
    <property type="project" value="UniProtKB-UniRule"/>
</dbReference>
<dbReference type="GO" id="GO:0006099">
    <property type="term" value="P:tricarboxylic acid cycle"/>
    <property type="evidence" value="ECO:0007669"/>
    <property type="project" value="UniProtKB-KW"/>
</dbReference>
<dbReference type="AlphaFoldDB" id="A0A367V4V9"/>
<dbReference type="InterPro" id="IPR011167">
    <property type="entry name" value="Fe_dep_fumarate_hydratase"/>
</dbReference>
<evidence type="ECO:0000259" key="13">
    <source>
        <dbReference type="Pfam" id="PF05681"/>
    </source>
</evidence>
<dbReference type="PANTHER" id="PTHR30389">
    <property type="entry name" value="FUMARATE HYDRATASE-RELATED"/>
    <property type="match status" value="1"/>
</dbReference>
<feature type="domain" description="Fe-S hydro-lyase tartrate dehydratase beta-type catalytic" evidence="14">
    <location>
        <begin position="330"/>
        <end position="535"/>
    </location>
</feature>
<keyword evidence="7" id="KW-0816">Tricarboxylic acid cycle</keyword>
<proteinExistence type="inferred from homology"/>
<feature type="domain" description="Fe-S hydro-lyase tartrate dehydratase alpha-type catalytic" evidence="13">
    <location>
        <begin position="49"/>
        <end position="322"/>
    </location>
</feature>
<gene>
    <name evidence="15" type="ORF">TH6_19440</name>
</gene>
<dbReference type="SUPFAM" id="SSF117457">
    <property type="entry name" value="FumA C-terminal domain-like"/>
    <property type="match status" value="1"/>
</dbReference>
<reference evidence="15 16" key="1">
    <citation type="submission" date="2014-07" db="EMBL/GenBank/DDBJ databases">
        <title>Draft genome sequence of Thalassospira profundimaris R8-17.</title>
        <authorList>
            <person name="Lai Q."/>
            <person name="Shao Z."/>
        </authorList>
    </citation>
    <scope>NUCLEOTIDE SEQUENCE [LARGE SCALE GENOMIC DNA]</scope>
    <source>
        <strain evidence="15 16">R8-17</strain>
    </source>
</reference>
<evidence type="ECO:0000256" key="11">
    <source>
        <dbReference type="ARBA" id="ARBA00023239"/>
    </source>
</evidence>
<dbReference type="FunFam" id="3.20.130.10:FF:000001">
    <property type="entry name" value="Fumarate hydratase class I"/>
    <property type="match status" value="1"/>
</dbReference>
<keyword evidence="8 12" id="KW-0479">Metal-binding</keyword>
<accession>A0A367V4V9</accession>
<dbReference type="Proteomes" id="UP000253061">
    <property type="component" value="Unassembled WGS sequence"/>
</dbReference>
<name>A0A367V4V9_9PROT</name>
<dbReference type="PANTHER" id="PTHR30389:SF0">
    <property type="entry name" value="FUMARATE HYDRATASE CLASS I, AEROBIC"/>
    <property type="match status" value="1"/>
</dbReference>
<dbReference type="InterPro" id="IPR051208">
    <property type="entry name" value="Class-I_Fumarase/Tartrate_DH"/>
</dbReference>
<comment type="catalytic activity">
    <reaction evidence="1 12">
        <text>(S)-malate = fumarate + H2O</text>
        <dbReference type="Rhea" id="RHEA:12460"/>
        <dbReference type="ChEBI" id="CHEBI:15377"/>
        <dbReference type="ChEBI" id="CHEBI:15589"/>
        <dbReference type="ChEBI" id="CHEBI:29806"/>
        <dbReference type="EC" id="4.2.1.2"/>
    </reaction>
</comment>
<dbReference type="PIRSF" id="PIRSF001394">
    <property type="entry name" value="Fe_dep_fumar_hy"/>
    <property type="match status" value="1"/>
</dbReference>
<evidence type="ECO:0000256" key="8">
    <source>
        <dbReference type="ARBA" id="ARBA00022723"/>
    </source>
</evidence>
<keyword evidence="11 12" id="KW-0456">Lyase</keyword>